<proteinExistence type="predicted"/>
<keyword evidence="2" id="KW-1185">Reference proteome</keyword>
<sequence length="141" mass="15615">MAAEYEERVETTEHSIINAWDLAEDTPTALPRGVGSKVGNAGGNSGIVTTLGWESDWTTMMYLGAGLGSVILILAIFVCCLLREREKQEVIRRAQLEAAYRVMVPLWGPRETVLLQAPSVKNGHTHPWRYPACPPREQVIV</sequence>
<dbReference type="Proteomes" id="UP000515135">
    <property type="component" value="Unplaced"/>
</dbReference>
<evidence type="ECO:0000256" key="1">
    <source>
        <dbReference type="SAM" id="Phobius"/>
    </source>
</evidence>
<accession>A0A6P4ZPF2</accession>
<dbReference type="KEGG" id="bbel:109476368"/>
<name>A0A6P4ZPF2_BRABE</name>
<evidence type="ECO:0000313" key="3">
    <source>
        <dbReference type="RefSeq" id="XP_019632862.1"/>
    </source>
</evidence>
<gene>
    <name evidence="3" type="primary">LOC109476368</name>
</gene>
<evidence type="ECO:0000313" key="2">
    <source>
        <dbReference type="Proteomes" id="UP000515135"/>
    </source>
</evidence>
<dbReference type="AlphaFoldDB" id="A0A6P4ZPF2"/>
<organism evidence="2 3">
    <name type="scientific">Branchiostoma belcheri</name>
    <name type="common">Amphioxus</name>
    <dbReference type="NCBI Taxonomy" id="7741"/>
    <lineage>
        <taxon>Eukaryota</taxon>
        <taxon>Metazoa</taxon>
        <taxon>Chordata</taxon>
        <taxon>Cephalochordata</taxon>
        <taxon>Leptocardii</taxon>
        <taxon>Amphioxiformes</taxon>
        <taxon>Branchiostomatidae</taxon>
        <taxon>Branchiostoma</taxon>
    </lineage>
</organism>
<protein>
    <submittedName>
        <fullName evidence="3">Uncharacterized protein LOC109476368</fullName>
    </submittedName>
</protein>
<keyword evidence="1" id="KW-0812">Transmembrane</keyword>
<reference evidence="3" key="1">
    <citation type="submission" date="2025-08" db="UniProtKB">
        <authorList>
            <consortium name="RefSeq"/>
        </authorList>
    </citation>
    <scope>IDENTIFICATION</scope>
    <source>
        <tissue evidence="3">Gonad</tissue>
    </source>
</reference>
<dbReference type="RefSeq" id="XP_019632862.1">
    <property type="nucleotide sequence ID" value="XM_019777303.1"/>
</dbReference>
<dbReference type="GeneID" id="109476368"/>
<keyword evidence="1" id="KW-0472">Membrane</keyword>
<keyword evidence="1" id="KW-1133">Transmembrane helix</keyword>
<feature type="transmembrane region" description="Helical" evidence="1">
    <location>
        <begin position="60"/>
        <end position="82"/>
    </location>
</feature>
<dbReference type="OrthoDB" id="10305050at2759"/>